<keyword evidence="3" id="KW-1185">Reference proteome</keyword>
<protein>
    <submittedName>
        <fullName evidence="4">EB domain-containing protein</fullName>
    </submittedName>
</protein>
<dbReference type="InterPro" id="IPR036084">
    <property type="entry name" value="Ser_inhib-like_sf"/>
</dbReference>
<name>A0A0N4ZEF0_PARTI</name>
<reference evidence="4" key="1">
    <citation type="submission" date="2017-02" db="UniProtKB">
        <authorList>
            <consortium name="WormBaseParasite"/>
        </authorList>
    </citation>
    <scope>IDENTIFICATION</scope>
</reference>
<evidence type="ECO:0000256" key="2">
    <source>
        <dbReference type="SAM" id="SignalP"/>
    </source>
</evidence>
<evidence type="ECO:0000313" key="3">
    <source>
        <dbReference type="Proteomes" id="UP000038045"/>
    </source>
</evidence>
<feature type="signal peptide" evidence="2">
    <location>
        <begin position="1"/>
        <end position="22"/>
    </location>
</feature>
<feature type="chain" id="PRO_5005891602" evidence="2">
    <location>
        <begin position="23"/>
        <end position="143"/>
    </location>
</feature>
<evidence type="ECO:0000256" key="1">
    <source>
        <dbReference type="ARBA" id="ARBA00022900"/>
    </source>
</evidence>
<keyword evidence="2" id="KW-0732">Signal</keyword>
<dbReference type="WBParaSite" id="PTRK_0000604900.1">
    <property type="protein sequence ID" value="PTRK_0000604900.1"/>
    <property type="gene ID" value="PTRK_0000604900"/>
</dbReference>
<dbReference type="GO" id="GO:0004867">
    <property type="term" value="F:serine-type endopeptidase inhibitor activity"/>
    <property type="evidence" value="ECO:0007669"/>
    <property type="project" value="UniProtKB-KW"/>
</dbReference>
<accession>A0A0N4ZEF0</accession>
<dbReference type="Proteomes" id="UP000038045">
    <property type="component" value="Unplaced"/>
</dbReference>
<dbReference type="SUPFAM" id="SSF57567">
    <property type="entry name" value="Serine protease inhibitors"/>
    <property type="match status" value="1"/>
</dbReference>
<proteinExistence type="predicted"/>
<evidence type="ECO:0000313" key="4">
    <source>
        <dbReference type="WBParaSite" id="PTRK_0000604900.1"/>
    </source>
</evidence>
<keyword evidence="1" id="KW-0722">Serine protease inhibitor</keyword>
<organism evidence="3 4">
    <name type="scientific">Parastrongyloides trichosuri</name>
    <name type="common">Possum-specific nematode worm</name>
    <dbReference type="NCBI Taxonomy" id="131310"/>
    <lineage>
        <taxon>Eukaryota</taxon>
        <taxon>Metazoa</taxon>
        <taxon>Ecdysozoa</taxon>
        <taxon>Nematoda</taxon>
        <taxon>Chromadorea</taxon>
        <taxon>Rhabditida</taxon>
        <taxon>Tylenchina</taxon>
        <taxon>Panagrolaimomorpha</taxon>
        <taxon>Strongyloidoidea</taxon>
        <taxon>Strongyloididae</taxon>
        <taxon>Parastrongyloides</taxon>
    </lineage>
</organism>
<keyword evidence="1" id="KW-0646">Protease inhibitor</keyword>
<sequence length="143" mass="15802">MVSINILEVFIVLFVLSTLSEGKHTTCEENFTVVGSSQSPNSNYCDNVNQDDCFSHINWPNCMCTGDKAINMKCQCVPQSECHRETCGVNFVNTGSGIDSSRVCSGVNYQNCYNKANLINCNCEQGYFLNSKCKCVSTSECNK</sequence>
<dbReference type="AlphaFoldDB" id="A0A0N4ZEF0"/>